<sequence>MELGDRRPSELFADMKRTANNTLGETVLVDLWASRFPAQAQAAVIAFRGTIAEKMAVADAIIDSLSLRAVNAAGPSRVHAVVAPANPEIAVLRQMVTDLARVQLTDTLYAANGTPIKTCGETLTNLNINLRRDYLWNQRRRARRG</sequence>
<reference evidence="2" key="4">
    <citation type="submission" date="2015-06" db="UniProtKB">
        <authorList>
            <consortium name="EnsemblMetazoa"/>
        </authorList>
    </citation>
    <scope>IDENTIFICATION</scope>
</reference>
<reference evidence="1 3" key="1">
    <citation type="journal article" date="2010" name="BMC Genomics">
        <title>Combination of measures distinguishes pre-miRNAs from other stem-loops in the genome of the newly sequenced Anopheles darlingi.</title>
        <authorList>
            <person name="Mendes N.D."/>
            <person name="Freitas A.T."/>
            <person name="Vasconcelos A.T."/>
            <person name="Sagot M.F."/>
        </authorList>
    </citation>
    <scope>NUCLEOTIDE SEQUENCE</scope>
</reference>
<gene>
    <name evidence="1" type="ORF">AND_000326</name>
</gene>
<dbReference type="Proteomes" id="UP000000673">
    <property type="component" value="Unassembled WGS sequence"/>
</dbReference>
<reference evidence="1" key="3">
    <citation type="journal article" date="2013" name="Nucleic Acids Res.">
        <title>The genome of Anopheles darlingi, the main neotropical malaria vector.</title>
        <authorList>
            <person name="Marinotti O."/>
            <person name="Cerqueira G.C."/>
            <person name="de Almeida L.G."/>
            <person name="Ferro M.I."/>
            <person name="Loreto E.L."/>
            <person name="Zaha A."/>
            <person name="Teixeira S.M."/>
            <person name="Wespiser A.R."/>
            <person name="Almeida E Silva A."/>
            <person name="Schlindwein A.D."/>
            <person name="Pacheco A.C."/>
            <person name="Silva A.L."/>
            <person name="Graveley B.R."/>
            <person name="Walenz B.P."/>
            <person name="Lima Bde A."/>
            <person name="Ribeiro C.A."/>
            <person name="Nunes-Silva C.G."/>
            <person name="de Carvalho C.R."/>
            <person name="Soares C.M."/>
            <person name="de Menezes C.B."/>
            <person name="Matiolli C."/>
            <person name="Caffrey D."/>
            <person name="Araujo D.A."/>
            <person name="de Oliveira D.M."/>
            <person name="Golenbock D."/>
            <person name="Grisard E.C."/>
            <person name="Fantinatti-Garboggini F."/>
            <person name="de Carvalho F.M."/>
            <person name="Barcellos F.G."/>
            <person name="Prosdocimi F."/>
            <person name="May G."/>
            <person name="Azevedo Junior G.M."/>
            <person name="Guimaraes G.M."/>
            <person name="Goldman G.H."/>
            <person name="Padilha I.Q."/>
            <person name="Batista Jda S."/>
            <person name="Ferro J.A."/>
            <person name="Ribeiro J.M."/>
            <person name="Fietto J.L."/>
            <person name="Dabbas K.M."/>
            <person name="Cerdeira L."/>
            <person name="Agnez-Lima L.F."/>
            <person name="Brocchi M."/>
            <person name="de Carvalho M.O."/>
            <person name="Teixeira Mde M."/>
            <person name="Diniz Maia Mde M."/>
            <person name="Goldman M.H."/>
            <person name="Cruz Schneider M.P."/>
            <person name="Felipe M.S."/>
            <person name="Hungria M."/>
            <person name="Nicolas M.F."/>
            <person name="Pereira M."/>
            <person name="Montes M.A."/>
            <person name="Cantao M.E."/>
            <person name="Vincentz M."/>
            <person name="Rafael M.S."/>
            <person name="Silverman N."/>
            <person name="Stoco P.H."/>
            <person name="Souza R.C."/>
            <person name="Vicentini R."/>
            <person name="Gazzinelli R.T."/>
            <person name="Neves Rde O."/>
            <person name="Silva R."/>
            <person name="Astolfi-Filho S."/>
            <person name="Maciel T.E."/>
            <person name="Urmenyi T.P."/>
            <person name="Tadei W.P."/>
            <person name="Camargo E.P."/>
            <person name="de Vasconcelos A.T."/>
        </authorList>
    </citation>
    <scope>NUCLEOTIDE SEQUENCE</scope>
</reference>
<reference evidence="1" key="2">
    <citation type="submission" date="2010-05" db="EMBL/GenBank/DDBJ databases">
        <authorList>
            <person name="Almeida L.G."/>
            <person name="Nicolas M.F."/>
            <person name="Souza R.C."/>
            <person name="Vasconcelos A.T.R."/>
        </authorList>
    </citation>
    <scope>NUCLEOTIDE SEQUENCE</scope>
</reference>
<dbReference type="EnsemblMetazoa" id="ADAC000326-RA">
    <property type="protein sequence ID" value="ADAC000326-PA"/>
    <property type="gene ID" value="ADAC000326"/>
</dbReference>
<evidence type="ECO:0000313" key="1">
    <source>
        <dbReference type="EMBL" id="ETN67847.1"/>
    </source>
</evidence>
<accession>W5JU20</accession>
<evidence type="ECO:0000313" key="2">
    <source>
        <dbReference type="EnsemblMetazoa" id="ADAC000326-PA"/>
    </source>
</evidence>
<organism evidence="1">
    <name type="scientific">Anopheles darlingi</name>
    <name type="common">Mosquito</name>
    <dbReference type="NCBI Taxonomy" id="43151"/>
    <lineage>
        <taxon>Eukaryota</taxon>
        <taxon>Metazoa</taxon>
        <taxon>Ecdysozoa</taxon>
        <taxon>Arthropoda</taxon>
        <taxon>Hexapoda</taxon>
        <taxon>Insecta</taxon>
        <taxon>Pterygota</taxon>
        <taxon>Neoptera</taxon>
        <taxon>Endopterygota</taxon>
        <taxon>Diptera</taxon>
        <taxon>Nematocera</taxon>
        <taxon>Culicoidea</taxon>
        <taxon>Culicidae</taxon>
        <taxon>Anophelinae</taxon>
        <taxon>Anopheles</taxon>
    </lineage>
</organism>
<keyword evidence="3" id="KW-1185">Reference proteome</keyword>
<dbReference type="EMBL" id="ADMH02000092">
    <property type="protein sequence ID" value="ETN67847.1"/>
    <property type="molecule type" value="Genomic_DNA"/>
</dbReference>
<proteinExistence type="predicted"/>
<name>W5JU20_ANODA</name>
<protein>
    <submittedName>
        <fullName evidence="1 2">Uncharacterized protein</fullName>
    </submittedName>
</protein>
<dbReference type="VEuPathDB" id="VectorBase:ADAC000326"/>
<dbReference type="HOGENOM" id="CLU_1788442_0_0_1"/>
<dbReference type="STRING" id="43151.W5JU20"/>
<evidence type="ECO:0000313" key="3">
    <source>
        <dbReference type="Proteomes" id="UP000000673"/>
    </source>
</evidence>
<dbReference type="AlphaFoldDB" id="W5JU20"/>